<reference evidence="4 5" key="1">
    <citation type="journal article" date="2015" name="Genome Announc.">
        <title>Expanding the biotechnology potential of lactobacilli through comparative genomics of 213 strains and associated genera.</title>
        <authorList>
            <person name="Sun Z."/>
            <person name="Harris H.M."/>
            <person name="McCann A."/>
            <person name="Guo C."/>
            <person name="Argimon S."/>
            <person name="Zhang W."/>
            <person name="Yang X."/>
            <person name="Jeffery I.B."/>
            <person name="Cooney J.C."/>
            <person name="Kagawa T.F."/>
            <person name="Liu W."/>
            <person name="Song Y."/>
            <person name="Salvetti E."/>
            <person name="Wrobel A."/>
            <person name="Rasinkangas P."/>
            <person name="Parkhill J."/>
            <person name="Rea M.C."/>
            <person name="O'Sullivan O."/>
            <person name="Ritari J."/>
            <person name="Douillard F.P."/>
            <person name="Paul Ross R."/>
            <person name="Yang R."/>
            <person name="Briner A.E."/>
            <person name="Felis G.E."/>
            <person name="de Vos W.M."/>
            <person name="Barrangou R."/>
            <person name="Klaenhammer T.R."/>
            <person name="Caufield P.W."/>
            <person name="Cui Y."/>
            <person name="Zhang H."/>
            <person name="O'Toole P.W."/>
        </authorList>
    </citation>
    <scope>NUCLEOTIDE SEQUENCE [LARGE SCALE GENOMIC DNA]</scope>
    <source>
        <strain evidence="4 5">DSM 20253</strain>
    </source>
</reference>
<feature type="domain" description="CRM" evidence="3">
    <location>
        <begin position="2"/>
        <end position="99"/>
    </location>
</feature>
<name>A0A0R2CN89_9LACO</name>
<dbReference type="SUPFAM" id="SSF75471">
    <property type="entry name" value="YhbY-like"/>
    <property type="match status" value="1"/>
</dbReference>
<dbReference type="PATRIC" id="fig|1423796.3.peg.694"/>
<protein>
    <submittedName>
        <fullName evidence="4">RNA-binding protein</fullName>
    </submittedName>
</protein>
<organism evidence="4 5">
    <name type="scientific">Loigolactobacillus rennini DSM 20253</name>
    <dbReference type="NCBI Taxonomy" id="1423796"/>
    <lineage>
        <taxon>Bacteria</taxon>
        <taxon>Bacillati</taxon>
        <taxon>Bacillota</taxon>
        <taxon>Bacilli</taxon>
        <taxon>Lactobacillales</taxon>
        <taxon>Lactobacillaceae</taxon>
        <taxon>Loigolactobacillus</taxon>
    </lineage>
</organism>
<evidence type="ECO:0000313" key="4">
    <source>
        <dbReference type="EMBL" id="KRM92984.1"/>
    </source>
</evidence>
<sequence length="105" mass="11925">MMALTGKQKRFLRARANRLQPEFHIGKNGLNASFLSQLDDNLARHELVKINLLQNADLAPKEVATALREQLPGVQIPQIIGRVLLLYRPASKEKYRRLSLKVKAL</sequence>
<evidence type="ECO:0000313" key="5">
    <source>
        <dbReference type="Proteomes" id="UP000051638"/>
    </source>
</evidence>
<dbReference type="STRING" id="1423796.FC24_GL000676"/>
<dbReference type="SMART" id="SM01103">
    <property type="entry name" value="CRS1_YhbY"/>
    <property type="match status" value="1"/>
</dbReference>
<evidence type="ECO:0000256" key="2">
    <source>
        <dbReference type="PROSITE-ProRule" id="PRU00626"/>
    </source>
</evidence>
<evidence type="ECO:0000259" key="3">
    <source>
        <dbReference type="PROSITE" id="PS51295"/>
    </source>
</evidence>
<dbReference type="PANTHER" id="PTHR40065">
    <property type="entry name" value="RNA-BINDING PROTEIN YHBY"/>
    <property type="match status" value="1"/>
</dbReference>
<dbReference type="Gene3D" id="3.30.110.60">
    <property type="entry name" value="YhbY-like"/>
    <property type="match status" value="1"/>
</dbReference>
<evidence type="ECO:0000256" key="1">
    <source>
        <dbReference type="ARBA" id="ARBA00022884"/>
    </source>
</evidence>
<dbReference type="PROSITE" id="PS51295">
    <property type="entry name" value="CRM"/>
    <property type="match status" value="1"/>
</dbReference>
<accession>A0A0R2CN89</accession>
<dbReference type="Proteomes" id="UP000051638">
    <property type="component" value="Unassembled WGS sequence"/>
</dbReference>
<dbReference type="RefSeq" id="WP_338037834.1">
    <property type="nucleotide sequence ID" value="NZ_AYYI01000103.1"/>
</dbReference>
<dbReference type="PANTHER" id="PTHR40065:SF3">
    <property type="entry name" value="RNA-BINDING PROTEIN YHBY"/>
    <property type="match status" value="1"/>
</dbReference>
<dbReference type="AlphaFoldDB" id="A0A0R2CN89"/>
<keyword evidence="1 2" id="KW-0694">RNA-binding</keyword>
<dbReference type="InterPro" id="IPR051925">
    <property type="entry name" value="RNA-binding_domain"/>
</dbReference>
<gene>
    <name evidence="4" type="ORF">FC24_GL000676</name>
</gene>
<proteinExistence type="predicted"/>
<dbReference type="Pfam" id="PF01985">
    <property type="entry name" value="CRS1_YhbY"/>
    <property type="match status" value="1"/>
</dbReference>
<dbReference type="InterPro" id="IPR001890">
    <property type="entry name" value="RNA-binding_CRM"/>
</dbReference>
<dbReference type="EMBL" id="AYYI01000103">
    <property type="protein sequence ID" value="KRM92984.1"/>
    <property type="molecule type" value="Genomic_DNA"/>
</dbReference>
<comment type="caution">
    <text evidence="4">The sequence shown here is derived from an EMBL/GenBank/DDBJ whole genome shotgun (WGS) entry which is preliminary data.</text>
</comment>
<dbReference type="GO" id="GO:0003723">
    <property type="term" value="F:RNA binding"/>
    <property type="evidence" value="ECO:0007669"/>
    <property type="project" value="UniProtKB-UniRule"/>
</dbReference>
<keyword evidence="5" id="KW-1185">Reference proteome</keyword>
<dbReference type="InterPro" id="IPR035920">
    <property type="entry name" value="YhbY-like_sf"/>
</dbReference>